<dbReference type="EMBL" id="LACI01001774">
    <property type="protein sequence ID" value="KJU83690.1"/>
    <property type="molecule type" value="Genomic_DNA"/>
</dbReference>
<gene>
    <name evidence="1" type="ORF">MBAV_004113</name>
</gene>
<name>A0A0F3GP26_9BACT</name>
<dbReference type="InterPro" id="IPR011467">
    <property type="entry name" value="DUF1573"/>
</dbReference>
<sequence>MIKSNEIRKRRISEMNKFGSWFVVAVCVFLFTGMVQAAPQLVAQVASQTSKAESPKIEFKETRYEFGSTEQKKAVEHKFEFVNAGTGSLLINKVVPG</sequence>
<dbReference type="AlphaFoldDB" id="A0A0F3GP26"/>
<organism evidence="1 2">
    <name type="scientific">Candidatus Magnetobacterium bavaricum</name>
    <dbReference type="NCBI Taxonomy" id="29290"/>
    <lineage>
        <taxon>Bacteria</taxon>
        <taxon>Pseudomonadati</taxon>
        <taxon>Nitrospirota</taxon>
        <taxon>Thermodesulfovibrionia</taxon>
        <taxon>Thermodesulfovibrionales</taxon>
        <taxon>Candidatus Magnetobacteriaceae</taxon>
        <taxon>Candidatus Magnetobacterium</taxon>
    </lineage>
</organism>
<dbReference type="Pfam" id="PF07610">
    <property type="entry name" value="DUF1573"/>
    <property type="match status" value="1"/>
</dbReference>
<comment type="caution">
    <text evidence="1">The sequence shown here is derived from an EMBL/GenBank/DDBJ whole genome shotgun (WGS) entry which is preliminary data.</text>
</comment>
<proteinExistence type="predicted"/>
<reference evidence="1 2" key="1">
    <citation type="submission" date="2015-02" db="EMBL/GenBank/DDBJ databases">
        <title>Single-cell genomics of uncultivated deep-branching MTB reveals a conserved set of magnetosome genes.</title>
        <authorList>
            <person name="Kolinko S."/>
            <person name="Richter M."/>
            <person name="Glockner F.O."/>
            <person name="Brachmann A."/>
            <person name="Schuler D."/>
        </authorList>
    </citation>
    <scope>NUCLEOTIDE SEQUENCE [LARGE SCALE GENOMIC DNA]</scope>
    <source>
        <strain evidence="1">TM-1</strain>
    </source>
</reference>
<dbReference type="Proteomes" id="UP000033423">
    <property type="component" value="Unassembled WGS sequence"/>
</dbReference>
<evidence type="ECO:0000313" key="2">
    <source>
        <dbReference type="Proteomes" id="UP000033423"/>
    </source>
</evidence>
<keyword evidence="2" id="KW-1185">Reference proteome</keyword>
<accession>A0A0F3GP26</accession>
<protein>
    <submittedName>
        <fullName evidence="1">Secreted protein</fullName>
    </submittedName>
</protein>
<evidence type="ECO:0000313" key="1">
    <source>
        <dbReference type="EMBL" id="KJU83690.1"/>
    </source>
</evidence>